<dbReference type="EMBL" id="RBQX01000367">
    <property type="protein sequence ID" value="RMQ05956.1"/>
    <property type="molecule type" value="Genomic_DNA"/>
</dbReference>
<dbReference type="Proteomes" id="UP000273536">
    <property type="component" value="Unassembled WGS sequence"/>
</dbReference>
<gene>
    <name evidence="1" type="ORF">AC496_0403</name>
    <name evidence="4" type="ORF">ALQ11_102535</name>
    <name evidence="3" type="ORF">ALQ41_102652</name>
    <name evidence="2" type="ORF">ALQ42_102488</name>
</gene>
<sequence length="40" mass="4836">MHQLKYRLREQAKRRRFASTPLGQKPESSLFRAFRTCAIR</sequence>
<dbReference type="AlphaFoldDB" id="A0A0P9SKF7"/>
<dbReference type="EMBL" id="RBPT01000410">
    <property type="protein sequence ID" value="RMO39671.1"/>
    <property type="molecule type" value="Genomic_DNA"/>
</dbReference>
<reference evidence="6 7" key="3">
    <citation type="submission" date="2018-08" db="EMBL/GenBank/DDBJ databases">
        <title>Recombination of ecologically and evolutionarily significant loci maintains genetic cohesion in the Pseudomonas syringae species complex.</title>
        <authorList>
            <person name="Dillon M."/>
            <person name="Thakur S."/>
            <person name="Almeida R.N.D."/>
            <person name="Weir B.S."/>
            <person name="Guttman D.S."/>
        </authorList>
    </citation>
    <scope>NUCLEOTIDE SEQUENCE [LARGE SCALE GENOMIC DNA]</scope>
    <source>
        <strain evidence="4 6">ICMP 4182</strain>
        <strain evidence="2 7">ICMP 6372</strain>
        <strain evidence="3 8">ICMP 867</strain>
    </source>
</reference>
<dbReference type="Proteomes" id="UP000037836">
    <property type="component" value="Unassembled WGS sequence"/>
</dbReference>
<protein>
    <submittedName>
        <fullName evidence="3">Uncharacterized protein</fullName>
    </submittedName>
</protein>
<evidence type="ECO:0000313" key="7">
    <source>
        <dbReference type="Proteomes" id="UP000273536"/>
    </source>
</evidence>
<evidence type="ECO:0000313" key="4">
    <source>
        <dbReference type="EMBL" id="RMQ05956.1"/>
    </source>
</evidence>
<evidence type="ECO:0000313" key="5">
    <source>
        <dbReference type="Proteomes" id="UP000037836"/>
    </source>
</evidence>
<accession>A0A0P9SKF7</accession>
<evidence type="ECO:0000313" key="3">
    <source>
        <dbReference type="EMBL" id="RMO39671.1"/>
    </source>
</evidence>
<proteinExistence type="predicted"/>
<evidence type="ECO:0000313" key="8">
    <source>
        <dbReference type="Proteomes" id="UP000280599"/>
    </source>
</evidence>
<organism evidence="3 8">
    <name type="scientific">Pseudomonas savastanoi pv. glycinea</name>
    <name type="common">Pseudomonas syringae pv. glycinea</name>
    <dbReference type="NCBI Taxonomy" id="318"/>
    <lineage>
        <taxon>Bacteria</taxon>
        <taxon>Pseudomonadati</taxon>
        <taxon>Pseudomonadota</taxon>
        <taxon>Gammaproteobacteria</taxon>
        <taxon>Pseudomonadales</taxon>
        <taxon>Pseudomonadaceae</taxon>
        <taxon>Pseudomonas</taxon>
    </lineage>
</organism>
<keyword evidence="5" id="KW-1185">Reference proteome</keyword>
<reference evidence="1 5" key="1">
    <citation type="submission" date="2015-07" db="EMBL/GenBank/DDBJ databases">
        <authorList>
            <person name="O'Brien H.E."/>
            <person name="Thakur S."/>
            <person name="Gong Y."/>
            <person name="Wang P.W."/>
            <person name="Guttman D.S."/>
        </authorList>
    </citation>
    <scope>NUCLEOTIDE SEQUENCE [LARGE SCALE GENOMIC DNA]</scope>
    <source>
        <strain evidence="1 5">BR1</strain>
    </source>
</reference>
<evidence type="ECO:0000313" key="1">
    <source>
        <dbReference type="EMBL" id="KPC38584.1"/>
    </source>
</evidence>
<evidence type="ECO:0000313" key="6">
    <source>
        <dbReference type="Proteomes" id="UP000272471"/>
    </source>
</evidence>
<name>A0A0P9SKF7_PSESG</name>
<dbReference type="Proteomes" id="UP000272471">
    <property type="component" value="Unassembled WGS sequence"/>
</dbReference>
<dbReference type="EMBL" id="RBPS01000425">
    <property type="protein sequence ID" value="RMO27568.1"/>
    <property type="molecule type" value="Genomic_DNA"/>
</dbReference>
<reference evidence="1 5" key="2">
    <citation type="submission" date="2015-10" db="EMBL/GenBank/DDBJ databases">
        <title>Comparative genomics and high-throughput reverse genetic screens identify a new phytobacterial MAMP and an Arabidopsis receptor required for immune elicitation.</title>
        <authorList>
            <person name="Mott G.A."/>
            <person name="Thakur S."/>
            <person name="Wang P.W."/>
            <person name="Desveaux D."/>
            <person name="Guttman D.S."/>
        </authorList>
    </citation>
    <scope>NUCLEOTIDE SEQUENCE [LARGE SCALE GENOMIC DNA]</scope>
    <source>
        <strain evidence="1 5">BR1</strain>
    </source>
</reference>
<dbReference type="EMBL" id="LGLO01000114">
    <property type="protein sequence ID" value="KPC38584.1"/>
    <property type="molecule type" value="Genomic_DNA"/>
</dbReference>
<comment type="caution">
    <text evidence="3">The sequence shown here is derived from an EMBL/GenBank/DDBJ whole genome shotgun (WGS) entry which is preliminary data.</text>
</comment>
<evidence type="ECO:0000313" key="2">
    <source>
        <dbReference type="EMBL" id="RMO27568.1"/>
    </source>
</evidence>
<dbReference type="Proteomes" id="UP000280599">
    <property type="component" value="Unassembled WGS sequence"/>
</dbReference>